<feature type="domain" description="Cysteinyl-tRNA synthetase class Ia DALR" evidence="13">
    <location>
        <begin position="348"/>
        <end position="409"/>
    </location>
</feature>
<evidence type="ECO:0000256" key="11">
    <source>
        <dbReference type="ARBA" id="ARBA00023146"/>
    </source>
</evidence>
<feature type="short sequence motif" description="'KMSKS' region" evidence="12">
    <location>
        <begin position="266"/>
        <end position="270"/>
    </location>
</feature>
<dbReference type="EMBL" id="NVWI01000011">
    <property type="protein sequence ID" value="PCJ40003.1"/>
    <property type="molecule type" value="Genomic_DNA"/>
</dbReference>
<comment type="subcellular location">
    <subcellularLocation>
        <location evidence="1 12">Cytoplasm</location>
    </subcellularLocation>
</comment>
<dbReference type="AlphaFoldDB" id="A0A2A5C8C7"/>
<sequence length="468" mass="53491">MLKIYNTLTHKKEEFQPIEPGKVRMYVCGLTTYDYSHIGHARMLVAFDVIVRYLRNSGYAVTYVRNITDVDDKIIRRANENNEPFNELTDRFIAFMHEDEKALNITPPDIEPRATAHIKEIITIIEKLISKEFAYAADNGDVYYAVNKFQGYGKLSRKNPEELLAGARVEIEKSKRDPRDFTLWKPAKEGEPGWDSPWGFGRPGWHIECSAMSSCCLGETFDIHGGGSDLMFPHHENEIAQSEAANGEKFVHTWMHNGPVRVDDEKMSKSLDNFFTIREVLKKYPAEVIRYFLLSSQYRSAINYSEENLQTAYAALERFYNALKGIEVGQGVAPDDSDSGGSSVYEKRFHTAMDDDFNTPEAIGVLFELVREINRLRDTDVEQAQQLVVLLKKLAGVLGILEMSAEEFLREGSDDIDATHVESLIAQRKQAREDKDWTRADQIRDELAALNVVLEDKDGVTSWRIERR</sequence>
<evidence type="ECO:0000256" key="10">
    <source>
        <dbReference type="ARBA" id="ARBA00022917"/>
    </source>
</evidence>
<dbReference type="FunFam" id="3.40.50.620:FF:000009">
    <property type="entry name" value="Cysteine--tRNA ligase"/>
    <property type="match status" value="1"/>
</dbReference>
<dbReference type="InterPro" id="IPR032678">
    <property type="entry name" value="tRNA-synt_1_cat_dom"/>
</dbReference>
<evidence type="ECO:0000256" key="6">
    <source>
        <dbReference type="ARBA" id="ARBA00022723"/>
    </source>
</evidence>
<dbReference type="GO" id="GO:0008270">
    <property type="term" value="F:zinc ion binding"/>
    <property type="evidence" value="ECO:0007669"/>
    <property type="project" value="UniProtKB-UniRule"/>
</dbReference>
<dbReference type="SMART" id="SM00840">
    <property type="entry name" value="DALR_2"/>
    <property type="match status" value="1"/>
</dbReference>
<dbReference type="InterPro" id="IPR015803">
    <property type="entry name" value="Cys-tRNA-ligase"/>
</dbReference>
<evidence type="ECO:0000256" key="7">
    <source>
        <dbReference type="ARBA" id="ARBA00022741"/>
    </source>
</evidence>
<dbReference type="GO" id="GO:0006423">
    <property type="term" value="P:cysteinyl-tRNA aminoacylation"/>
    <property type="evidence" value="ECO:0007669"/>
    <property type="project" value="UniProtKB-UniRule"/>
</dbReference>
<comment type="similarity">
    <text evidence="2 12">Belongs to the class-I aminoacyl-tRNA synthetase family.</text>
</comment>
<keyword evidence="5 12" id="KW-0436">Ligase</keyword>
<comment type="caution">
    <text evidence="14">The sequence shown here is derived from an EMBL/GenBank/DDBJ whole genome shotgun (WGS) entry which is preliminary data.</text>
</comment>
<reference evidence="15" key="1">
    <citation type="submission" date="2017-08" db="EMBL/GenBank/DDBJ databases">
        <title>A dynamic microbial community with high functional redundancy inhabits the cold, oxic subseafloor aquifer.</title>
        <authorList>
            <person name="Tully B.J."/>
            <person name="Wheat C.G."/>
            <person name="Glazer B.T."/>
            <person name="Huber J.A."/>
        </authorList>
    </citation>
    <scope>NUCLEOTIDE SEQUENCE [LARGE SCALE GENOMIC DNA]</scope>
</reference>
<dbReference type="Pfam" id="PF09190">
    <property type="entry name" value="DALR_2"/>
    <property type="match status" value="1"/>
</dbReference>
<keyword evidence="7 12" id="KW-0547">Nucleotide-binding</keyword>
<dbReference type="EC" id="6.1.1.16" evidence="12"/>
<keyword evidence="4 12" id="KW-0963">Cytoplasm</keyword>
<dbReference type="Proteomes" id="UP000228987">
    <property type="component" value="Unassembled WGS sequence"/>
</dbReference>
<feature type="binding site" evidence="12">
    <location>
        <position position="209"/>
    </location>
    <ligand>
        <name>Zn(2+)</name>
        <dbReference type="ChEBI" id="CHEBI:29105"/>
    </ligand>
</feature>
<dbReference type="InterPro" id="IPR056411">
    <property type="entry name" value="CysS_C"/>
</dbReference>
<feature type="binding site" evidence="12">
    <location>
        <position position="234"/>
    </location>
    <ligand>
        <name>Zn(2+)</name>
        <dbReference type="ChEBI" id="CHEBI:29105"/>
    </ligand>
</feature>
<dbReference type="Pfam" id="PF01406">
    <property type="entry name" value="tRNA-synt_1e"/>
    <property type="match status" value="1"/>
</dbReference>
<dbReference type="Gene3D" id="1.20.120.1910">
    <property type="entry name" value="Cysteine-tRNA ligase, C-terminal anti-codon recognition domain"/>
    <property type="match status" value="1"/>
</dbReference>
<dbReference type="GO" id="GO:0005829">
    <property type="term" value="C:cytosol"/>
    <property type="evidence" value="ECO:0007669"/>
    <property type="project" value="TreeGrafter"/>
</dbReference>
<dbReference type="Gene3D" id="3.40.50.620">
    <property type="entry name" value="HUPs"/>
    <property type="match status" value="1"/>
</dbReference>
<evidence type="ECO:0000256" key="5">
    <source>
        <dbReference type="ARBA" id="ARBA00022598"/>
    </source>
</evidence>
<evidence type="ECO:0000256" key="8">
    <source>
        <dbReference type="ARBA" id="ARBA00022833"/>
    </source>
</evidence>
<dbReference type="InterPro" id="IPR024909">
    <property type="entry name" value="Cys-tRNA/MSH_ligase"/>
</dbReference>
<dbReference type="GO" id="GO:0005524">
    <property type="term" value="F:ATP binding"/>
    <property type="evidence" value="ECO:0007669"/>
    <property type="project" value="UniProtKB-UniRule"/>
</dbReference>
<dbReference type="NCBIfam" id="TIGR00435">
    <property type="entry name" value="cysS"/>
    <property type="match status" value="1"/>
</dbReference>
<evidence type="ECO:0000313" key="15">
    <source>
        <dbReference type="Proteomes" id="UP000228987"/>
    </source>
</evidence>
<keyword evidence="11 12" id="KW-0030">Aminoacyl-tRNA synthetase</keyword>
<evidence type="ECO:0000259" key="13">
    <source>
        <dbReference type="SMART" id="SM00840"/>
    </source>
</evidence>
<dbReference type="SUPFAM" id="SSF47323">
    <property type="entry name" value="Anticodon-binding domain of a subclass of class I aminoacyl-tRNA synthetases"/>
    <property type="match status" value="1"/>
</dbReference>
<dbReference type="PANTHER" id="PTHR10890:SF3">
    <property type="entry name" value="CYSTEINE--TRNA LIGASE, CYTOPLASMIC"/>
    <property type="match status" value="1"/>
</dbReference>
<proteinExistence type="inferred from homology"/>
<protein>
    <recommendedName>
        <fullName evidence="12">Cysteine--tRNA ligase</fullName>
        <ecNumber evidence="12">6.1.1.16</ecNumber>
    </recommendedName>
    <alternativeName>
        <fullName evidence="12">Cysteinyl-tRNA synthetase</fullName>
        <shortName evidence="12">CysRS</shortName>
    </alternativeName>
</protein>
<dbReference type="GO" id="GO:0004817">
    <property type="term" value="F:cysteine-tRNA ligase activity"/>
    <property type="evidence" value="ECO:0007669"/>
    <property type="project" value="UniProtKB-UniRule"/>
</dbReference>
<dbReference type="SUPFAM" id="SSF52374">
    <property type="entry name" value="Nucleotidylyl transferase"/>
    <property type="match status" value="1"/>
</dbReference>
<comment type="catalytic activity">
    <reaction evidence="12">
        <text>tRNA(Cys) + L-cysteine + ATP = L-cysteinyl-tRNA(Cys) + AMP + diphosphate</text>
        <dbReference type="Rhea" id="RHEA:17773"/>
        <dbReference type="Rhea" id="RHEA-COMP:9661"/>
        <dbReference type="Rhea" id="RHEA-COMP:9679"/>
        <dbReference type="ChEBI" id="CHEBI:30616"/>
        <dbReference type="ChEBI" id="CHEBI:33019"/>
        <dbReference type="ChEBI" id="CHEBI:35235"/>
        <dbReference type="ChEBI" id="CHEBI:78442"/>
        <dbReference type="ChEBI" id="CHEBI:78517"/>
        <dbReference type="ChEBI" id="CHEBI:456215"/>
        <dbReference type="EC" id="6.1.1.16"/>
    </reaction>
</comment>
<accession>A0A2A5C8C7</accession>
<keyword evidence="8 12" id="KW-0862">Zinc</keyword>
<organism evidence="14 15">
    <name type="scientific">SAR86 cluster bacterium</name>
    <dbReference type="NCBI Taxonomy" id="2030880"/>
    <lineage>
        <taxon>Bacteria</taxon>
        <taxon>Pseudomonadati</taxon>
        <taxon>Pseudomonadota</taxon>
        <taxon>Gammaproteobacteria</taxon>
        <taxon>SAR86 cluster</taxon>
    </lineage>
</organism>
<keyword evidence="10 12" id="KW-0648">Protein biosynthesis</keyword>
<evidence type="ECO:0000256" key="2">
    <source>
        <dbReference type="ARBA" id="ARBA00005594"/>
    </source>
</evidence>
<keyword evidence="9 12" id="KW-0067">ATP-binding</keyword>
<dbReference type="Pfam" id="PF23493">
    <property type="entry name" value="CysS_C"/>
    <property type="match status" value="1"/>
</dbReference>
<comment type="subunit">
    <text evidence="3 12">Monomer.</text>
</comment>
<evidence type="ECO:0000256" key="1">
    <source>
        <dbReference type="ARBA" id="ARBA00004496"/>
    </source>
</evidence>
<feature type="binding site" evidence="12">
    <location>
        <position position="269"/>
    </location>
    <ligand>
        <name>ATP</name>
        <dbReference type="ChEBI" id="CHEBI:30616"/>
    </ligand>
</feature>
<feature type="binding site" evidence="12">
    <location>
        <position position="238"/>
    </location>
    <ligand>
        <name>Zn(2+)</name>
        <dbReference type="ChEBI" id="CHEBI:29105"/>
    </ligand>
</feature>
<feature type="short sequence motif" description="'HIGH' region" evidence="12">
    <location>
        <begin position="30"/>
        <end position="40"/>
    </location>
</feature>
<dbReference type="PANTHER" id="PTHR10890">
    <property type="entry name" value="CYSTEINYL-TRNA SYNTHETASE"/>
    <property type="match status" value="1"/>
</dbReference>
<dbReference type="CDD" id="cd00672">
    <property type="entry name" value="CysRS_core"/>
    <property type="match status" value="1"/>
</dbReference>
<dbReference type="HAMAP" id="MF_00041">
    <property type="entry name" value="Cys_tRNA_synth"/>
    <property type="match status" value="1"/>
</dbReference>
<evidence type="ECO:0000256" key="3">
    <source>
        <dbReference type="ARBA" id="ARBA00011245"/>
    </source>
</evidence>
<evidence type="ECO:0000256" key="12">
    <source>
        <dbReference type="HAMAP-Rule" id="MF_00041"/>
    </source>
</evidence>
<dbReference type="CDD" id="cd07963">
    <property type="entry name" value="Anticodon_Ia_Cys"/>
    <property type="match status" value="1"/>
</dbReference>
<dbReference type="InterPro" id="IPR015273">
    <property type="entry name" value="Cys-tRNA-synt_Ia_DALR"/>
</dbReference>
<keyword evidence="6 12" id="KW-0479">Metal-binding</keyword>
<dbReference type="InterPro" id="IPR014729">
    <property type="entry name" value="Rossmann-like_a/b/a_fold"/>
</dbReference>
<evidence type="ECO:0000256" key="9">
    <source>
        <dbReference type="ARBA" id="ARBA00022840"/>
    </source>
</evidence>
<dbReference type="PRINTS" id="PR00983">
    <property type="entry name" value="TRNASYNTHCYS"/>
</dbReference>
<gene>
    <name evidence="12" type="primary">cysS</name>
    <name evidence="14" type="ORF">COA71_12590</name>
</gene>
<evidence type="ECO:0000313" key="14">
    <source>
        <dbReference type="EMBL" id="PCJ40003.1"/>
    </source>
</evidence>
<feature type="binding site" evidence="12">
    <location>
        <position position="28"/>
    </location>
    <ligand>
        <name>Zn(2+)</name>
        <dbReference type="ChEBI" id="CHEBI:29105"/>
    </ligand>
</feature>
<name>A0A2A5C8C7_9GAMM</name>
<evidence type="ECO:0000256" key="4">
    <source>
        <dbReference type="ARBA" id="ARBA00022490"/>
    </source>
</evidence>
<dbReference type="InterPro" id="IPR009080">
    <property type="entry name" value="tRNAsynth_Ia_anticodon-bd"/>
</dbReference>
<comment type="cofactor">
    <cofactor evidence="12">
        <name>Zn(2+)</name>
        <dbReference type="ChEBI" id="CHEBI:29105"/>
    </cofactor>
    <text evidence="12">Binds 1 zinc ion per subunit.</text>
</comment>